<dbReference type="InterPro" id="IPR037401">
    <property type="entry name" value="SnoaL-like"/>
</dbReference>
<evidence type="ECO:0000313" key="2">
    <source>
        <dbReference type="EMBL" id="MFC7278959.1"/>
    </source>
</evidence>
<dbReference type="PANTHER" id="PTHR41252">
    <property type="entry name" value="BLR2505 PROTEIN"/>
    <property type="match status" value="1"/>
</dbReference>
<dbReference type="Proteomes" id="UP001596548">
    <property type="component" value="Unassembled WGS sequence"/>
</dbReference>
<dbReference type="Gene3D" id="3.10.450.50">
    <property type="match status" value="1"/>
</dbReference>
<gene>
    <name evidence="2" type="ORF">ACFQS1_33765</name>
</gene>
<feature type="domain" description="SnoaL-like" evidence="1">
    <location>
        <begin position="7"/>
        <end position="115"/>
    </location>
</feature>
<name>A0ABW2I284_9ACTN</name>
<dbReference type="SUPFAM" id="SSF54427">
    <property type="entry name" value="NTF2-like"/>
    <property type="match status" value="1"/>
</dbReference>
<dbReference type="Pfam" id="PF12680">
    <property type="entry name" value="SnoaL_2"/>
    <property type="match status" value="1"/>
</dbReference>
<protein>
    <submittedName>
        <fullName evidence="2">Nuclear transport factor 2 family protein</fullName>
    </submittedName>
</protein>
<accession>A0ABW2I284</accession>
<dbReference type="InterPro" id="IPR032710">
    <property type="entry name" value="NTF2-like_dom_sf"/>
</dbReference>
<organism evidence="2 3">
    <name type="scientific">Paractinoplanes rhizophilus</name>
    <dbReference type="NCBI Taxonomy" id="1416877"/>
    <lineage>
        <taxon>Bacteria</taxon>
        <taxon>Bacillati</taxon>
        <taxon>Actinomycetota</taxon>
        <taxon>Actinomycetes</taxon>
        <taxon>Micromonosporales</taxon>
        <taxon>Micromonosporaceae</taxon>
        <taxon>Paractinoplanes</taxon>
    </lineage>
</organism>
<sequence>MSARDVVERYVKALQDGDLEALRASFAPDATWWLRGDLPVSGTYTGATEILDGFLAAMVARLDPAVPVTQTLNHIVADENMAVAEWTSHARSVAGEPYDNDYAVVFEVRDDRITAVREYFDTAYAGRVLFPEVTS</sequence>
<dbReference type="EMBL" id="JBHTBJ010000041">
    <property type="protein sequence ID" value="MFC7278959.1"/>
    <property type="molecule type" value="Genomic_DNA"/>
</dbReference>
<reference evidence="3" key="1">
    <citation type="journal article" date="2019" name="Int. J. Syst. Evol. Microbiol.">
        <title>The Global Catalogue of Microorganisms (GCM) 10K type strain sequencing project: providing services to taxonomists for standard genome sequencing and annotation.</title>
        <authorList>
            <consortium name="The Broad Institute Genomics Platform"/>
            <consortium name="The Broad Institute Genome Sequencing Center for Infectious Disease"/>
            <person name="Wu L."/>
            <person name="Ma J."/>
        </authorList>
    </citation>
    <scope>NUCLEOTIDE SEQUENCE [LARGE SCALE GENOMIC DNA]</scope>
    <source>
        <strain evidence="3">XZYJT-10</strain>
    </source>
</reference>
<dbReference type="RefSeq" id="WP_378976073.1">
    <property type="nucleotide sequence ID" value="NZ_JBHTBJ010000041.1"/>
</dbReference>
<evidence type="ECO:0000259" key="1">
    <source>
        <dbReference type="Pfam" id="PF12680"/>
    </source>
</evidence>
<comment type="caution">
    <text evidence="2">The sequence shown here is derived from an EMBL/GenBank/DDBJ whole genome shotgun (WGS) entry which is preliminary data.</text>
</comment>
<evidence type="ECO:0000313" key="3">
    <source>
        <dbReference type="Proteomes" id="UP001596548"/>
    </source>
</evidence>
<keyword evidence="3" id="KW-1185">Reference proteome</keyword>
<dbReference type="PANTHER" id="PTHR41252:SF1">
    <property type="entry name" value="BLR2505 PROTEIN"/>
    <property type="match status" value="1"/>
</dbReference>
<proteinExistence type="predicted"/>
<dbReference type="CDD" id="cd00531">
    <property type="entry name" value="NTF2_like"/>
    <property type="match status" value="1"/>
</dbReference>